<dbReference type="RefSeq" id="WP_028054625.1">
    <property type="nucleotide sequence ID" value="NZ_CABFNB010000007.1"/>
</dbReference>
<reference evidence="3" key="1">
    <citation type="submission" date="2019-06" db="EMBL/GenBank/DDBJ databases">
        <authorList>
            <person name="Le Quere A."/>
            <person name="Colella S."/>
        </authorList>
    </citation>
    <scope>NUCLEOTIDE SEQUENCE</scope>
    <source>
        <strain evidence="3">EmedicaeMD41</strain>
    </source>
</reference>
<dbReference type="SUPFAM" id="SSF55961">
    <property type="entry name" value="Bet v1-like"/>
    <property type="match status" value="1"/>
</dbReference>
<dbReference type="EMBL" id="CABFNB010000007">
    <property type="protein sequence ID" value="VTZ59302.1"/>
    <property type="molecule type" value="Genomic_DNA"/>
</dbReference>
<dbReference type="CDD" id="cd08891">
    <property type="entry name" value="SRPBCC_CalC"/>
    <property type="match status" value="1"/>
</dbReference>
<dbReference type="AlphaFoldDB" id="A0A508WPS1"/>
<evidence type="ECO:0000259" key="2">
    <source>
        <dbReference type="Pfam" id="PF08327"/>
    </source>
</evidence>
<accession>A0A508WPS1</accession>
<dbReference type="Pfam" id="PF08327">
    <property type="entry name" value="AHSA1"/>
    <property type="match status" value="1"/>
</dbReference>
<dbReference type="Gene3D" id="3.30.530.20">
    <property type="match status" value="1"/>
</dbReference>
<feature type="domain" description="Activator of Hsp90 ATPase homologue 1/2-like C-terminal" evidence="2">
    <location>
        <begin position="20"/>
        <end position="135"/>
    </location>
</feature>
<proteinExistence type="inferred from homology"/>
<evidence type="ECO:0000256" key="1">
    <source>
        <dbReference type="ARBA" id="ARBA00006817"/>
    </source>
</evidence>
<organism evidence="3">
    <name type="scientific">Sinorhizobium medicae</name>
    <dbReference type="NCBI Taxonomy" id="110321"/>
    <lineage>
        <taxon>Bacteria</taxon>
        <taxon>Pseudomonadati</taxon>
        <taxon>Pseudomonadota</taxon>
        <taxon>Alphaproteobacteria</taxon>
        <taxon>Hyphomicrobiales</taxon>
        <taxon>Rhizobiaceae</taxon>
        <taxon>Sinorhizobium/Ensifer group</taxon>
        <taxon>Sinorhizobium</taxon>
    </lineage>
</organism>
<evidence type="ECO:0000313" key="3">
    <source>
        <dbReference type="EMBL" id="VTZ59302.1"/>
    </source>
</evidence>
<sequence length="160" mass="17921">MIAVASIMPEPVRKLITVEAPAERAFEVFTSQFGTWWPATHSIGSSPLKNAVIEPRTGGRWYEVGEDGSECEWGEVIAWEKPTRLVLAWRIDVDWRYDPNLLTEVEVRFTQVSENATQVEFEHRLLENMGDKAAAARESFSSPGGWPGLLAAYAEKVKVA</sequence>
<dbReference type="InterPro" id="IPR013538">
    <property type="entry name" value="ASHA1/2-like_C"/>
</dbReference>
<protein>
    <recommendedName>
        <fullName evidence="2">Activator of Hsp90 ATPase homologue 1/2-like C-terminal domain-containing protein</fullName>
    </recommendedName>
</protein>
<dbReference type="Proteomes" id="UP000507954">
    <property type="component" value="Unassembled WGS sequence"/>
</dbReference>
<comment type="similarity">
    <text evidence="1">Belongs to the AHA1 family.</text>
</comment>
<name>A0A508WPS1_9HYPH</name>
<gene>
    <name evidence="3" type="ORF">EMEDMD4_1040032</name>
</gene>
<dbReference type="InterPro" id="IPR023393">
    <property type="entry name" value="START-like_dom_sf"/>
</dbReference>